<dbReference type="GO" id="GO:0141152">
    <property type="term" value="F:glycerol-3-phosphate dehydrogenase (NAD+) activity"/>
    <property type="evidence" value="ECO:0007669"/>
    <property type="project" value="UniProtKB-UniRule"/>
</dbReference>
<reference evidence="13" key="1">
    <citation type="submission" date="2021-02" db="EMBL/GenBank/DDBJ databases">
        <authorList>
            <person name="Bekaert M."/>
        </authorList>
    </citation>
    <scope>NUCLEOTIDE SEQUENCE</scope>
    <source>
        <strain evidence="13">IoA-00</strain>
    </source>
</reference>
<keyword evidence="4 9" id="KW-0560">Oxidoreductase</keyword>
<evidence type="ECO:0000256" key="5">
    <source>
        <dbReference type="ARBA" id="ARBA00023027"/>
    </source>
</evidence>
<keyword evidence="5 8" id="KW-0520">NAD</keyword>
<feature type="binding site" evidence="8">
    <location>
        <position position="304"/>
    </location>
    <ligand>
        <name>NAD(+)</name>
        <dbReference type="ChEBI" id="CHEBI:57540"/>
    </ligand>
</feature>
<feature type="binding site" evidence="8">
    <location>
        <position position="273"/>
    </location>
    <ligand>
        <name>NAD(+)</name>
        <dbReference type="ChEBI" id="CHEBI:57540"/>
    </ligand>
</feature>
<comment type="similarity">
    <text evidence="3 9">Belongs to the NAD-dependent glycerol-3-phosphate dehydrogenase family.</text>
</comment>
<dbReference type="InterPro" id="IPR036291">
    <property type="entry name" value="NAD(P)-bd_dom_sf"/>
</dbReference>
<dbReference type="FunFam" id="1.10.1040.10:FF:000004">
    <property type="entry name" value="Glycerol-3-phosphate dehydrogenase [NAD(+)]"/>
    <property type="match status" value="1"/>
</dbReference>
<dbReference type="EMBL" id="HG994582">
    <property type="protein sequence ID" value="CAF2880826.1"/>
    <property type="molecule type" value="Genomic_DNA"/>
</dbReference>
<evidence type="ECO:0000256" key="10">
    <source>
        <dbReference type="RuleBase" id="RU361243"/>
    </source>
</evidence>
<dbReference type="Gene3D" id="3.40.50.720">
    <property type="entry name" value="NAD(P)-binding Rossmann-like Domain"/>
    <property type="match status" value="1"/>
</dbReference>
<proteinExistence type="inferred from homology"/>
<comment type="catalytic activity">
    <reaction evidence="6 10">
        <text>sn-glycerol 3-phosphate + NAD(+) = dihydroxyacetone phosphate + NADH + H(+)</text>
        <dbReference type="Rhea" id="RHEA:11092"/>
        <dbReference type="ChEBI" id="CHEBI:15378"/>
        <dbReference type="ChEBI" id="CHEBI:57540"/>
        <dbReference type="ChEBI" id="CHEBI:57597"/>
        <dbReference type="ChEBI" id="CHEBI:57642"/>
        <dbReference type="ChEBI" id="CHEBI:57945"/>
        <dbReference type="EC" id="1.1.1.8"/>
    </reaction>
</comment>
<evidence type="ECO:0000313" key="14">
    <source>
        <dbReference type="Proteomes" id="UP000675881"/>
    </source>
</evidence>
<dbReference type="GO" id="GO:0006650">
    <property type="term" value="P:glycerophospholipid metabolic process"/>
    <property type="evidence" value="ECO:0007669"/>
    <property type="project" value="UniProtKB-UniPathway"/>
</dbReference>
<dbReference type="Pfam" id="PF07479">
    <property type="entry name" value="NAD_Gly3P_dh_C"/>
    <property type="match status" value="1"/>
</dbReference>
<feature type="binding site" evidence="8">
    <location>
        <position position="145"/>
    </location>
    <ligand>
        <name>NAD(+)</name>
        <dbReference type="ChEBI" id="CHEBI:57540"/>
    </ligand>
</feature>
<dbReference type="PIRSF" id="PIRSF000114">
    <property type="entry name" value="Glycerol-3-P_dh"/>
    <property type="match status" value="1"/>
</dbReference>
<evidence type="ECO:0000259" key="11">
    <source>
        <dbReference type="Pfam" id="PF01210"/>
    </source>
</evidence>
<dbReference type="PRINTS" id="PR00077">
    <property type="entry name" value="GPDHDRGNASE"/>
</dbReference>
<dbReference type="InterPro" id="IPR011128">
    <property type="entry name" value="G3P_DH_NAD-dep_N"/>
</dbReference>
<evidence type="ECO:0000256" key="4">
    <source>
        <dbReference type="ARBA" id="ARBA00023002"/>
    </source>
</evidence>
<feature type="binding site" evidence="8">
    <location>
        <position position="89"/>
    </location>
    <ligand>
        <name>NAD(+)</name>
        <dbReference type="ChEBI" id="CHEBI:57540"/>
    </ligand>
</feature>
<keyword evidence="14" id="KW-1185">Reference proteome</keyword>
<evidence type="ECO:0000256" key="2">
    <source>
        <dbReference type="ARBA" id="ARBA00005192"/>
    </source>
</evidence>
<name>A0A7R8CP96_LEPSM</name>
<evidence type="ECO:0000313" key="13">
    <source>
        <dbReference type="EMBL" id="CAF2880826.1"/>
    </source>
</evidence>
<dbReference type="UniPathway" id="UPA00086"/>
<comment type="pathway">
    <text evidence="1">Lipid metabolism.</text>
</comment>
<feature type="domain" description="Glycerol-3-phosphate dehydrogenase NAD-dependent N-terminal" evidence="11">
    <location>
        <begin position="53"/>
        <end position="209"/>
    </location>
</feature>
<dbReference type="GO" id="GO:0051287">
    <property type="term" value="F:NAD binding"/>
    <property type="evidence" value="ECO:0007669"/>
    <property type="project" value="UniProtKB-UniRule"/>
</dbReference>
<dbReference type="SUPFAM" id="SSF51735">
    <property type="entry name" value="NAD(P)-binding Rossmann-fold domains"/>
    <property type="match status" value="1"/>
</dbReference>
<dbReference type="GO" id="GO:0005975">
    <property type="term" value="P:carbohydrate metabolic process"/>
    <property type="evidence" value="ECO:0007669"/>
    <property type="project" value="InterPro"/>
</dbReference>
<dbReference type="SUPFAM" id="SSF48179">
    <property type="entry name" value="6-phosphogluconate dehydrogenase C-terminal domain-like"/>
    <property type="match status" value="1"/>
</dbReference>
<dbReference type="Gene3D" id="1.10.1040.10">
    <property type="entry name" value="N-(1-d-carboxylethyl)-l-norvaline Dehydrogenase, domain 2"/>
    <property type="match status" value="1"/>
</dbReference>
<feature type="binding site" evidence="7">
    <location>
        <position position="168"/>
    </location>
    <ligand>
        <name>substrate</name>
    </ligand>
</feature>
<dbReference type="GO" id="GO:0046168">
    <property type="term" value="P:glycerol-3-phosphate catabolic process"/>
    <property type="evidence" value="ECO:0007669"/>
    <property type="project" value="UniProtKB-UniRule"/>
</dbReference>
<dbReference type="InterPro" id="IPR006109">
    <property type="entry name" value="G3P_DH_NAD-dep_C"/>
</dbReference>
<dbReference type="InterPro" id="IPR013328">
    <property type="entry name" value="6PGD_dom2"/>
</dbReference>
<comment type="pathway">
    <text evidence="2">Phospholipid metabolism; alpha-glycerophosphate cycle.</text>
</comment>
<feature type="binding site" evidence="8">
    <location>
        <position position="202"/>
    </location>
    <ligand>
        <name>NAD(+)</name>
        <dbReference type="ChEBI" id="CHEBI:57540"/>
    </ligand>
</feature>
<organism evidence="13 14">
    <name type="scientific">Lepeophtheirus salmonis</name>
    <name type="common">Salmon louse</name>
    <name type="synonym">Caligus salmonis</name>
    <dbReference type="NCBI Taxonomy" id="72036"/>
    <lineage>
        <taxon>Eukaryota</taxon>
        <taxon>Metazoa</taxon>
        <taxon>Ecdysozoa</taxon>
        <taxon>Arthropoda</taxon>
        <taxon>Crustacea</taxon>
        <taxon>Multicrustacea</taxon>
        <taxon>Hexanauplia</taxon>
        <taxon>Copepoda</taxon>
        <taxon>Siphonostomatoida</taxon>
        <taxon>Caligidae</taxon>
        <taxon>Lepeophtheirus</taxon>
    </lineage>
</organism>
<evidence type="ECO:0000256" key="7">
    <source>
        <dbReference type="PIRSR" id="PIRSR000114-2"/>
    </source>
</evidence>
<dbReference type="Proteomes" id="UP000675881">
    <property type="component" value="Chromosome 3"/>
</dbReference>
<evidence type="ECO:0000256" key="3">
    <source>
        <dbReference type="ARBA" id="ARBA00011009"/>
    </source>
</evidence>
<gene>
    <name evidence="13" type="ORF">LSAA_7769</name>
</gene>
<evidence type="ECO:0000256" key="6">
    <source>
        <dbReference type="ARBA" id="ARBA00048683"/>
    </source>
</evidence>
<feature type="binding site" evidence="8">
    <location>
        <position position="302"/>
    </location>
    <ligand>
        <name>NAD(+)</name>
        <dbReference type="ChEBI" id="CHEBI:57540"/>
    </ligand>
</feature>
<dbReference type="PANTHER" id="PTHR11728">
    <property type="entry name" value="GLYCEROL-3-PHOSPHATE DEHYDROGENASE"/>
    <property type="match status" value="1"/>
</dbReference>
<dbReference type="GO" id="GO:0005829">
    <property type="term" value="C:cytosol"/>
    <property type="evidence" value="ECO:0007669"/>
    <property type="project" value="TreeGrafter"/>
</dbReference>
<dbReference type="InterPro" id="IPR006168">
    <property type="entry name" value="G3P_DH_NAD-dep"/>
</dbReference>
<dbReference type="AlphaFoldDB" id="A0A7R8CP96"/>
<feature type="binding site" evidence="7">
    <location>
        <begin position="273"/>
        <end position="274"/>
    </location>
    <ligand>
        <name>substrate</name>
    </ligand>
</feature>
<sequence>MEQSERSTIINLCYAHNTIVELTRITGFHWTTFSRIMKAYDDSNLYLEKQNVVCMIGSGNFASALVINVGDNVKANPETFDPIVNMWVFEEDINGRKLTEIINEEHENVKYLPGIKLPSNVKAVPDVLEAAEGADIYIFCLPHQFVSKSCSVLKSQVKAGAIGISLIKGFQIKDGELILMSEEISNMLNGMPVSVLMGANLATEIAEDQYFPNTDTGFSDGMKMGNNTKAAIIRMGIMEMIEFVKLYEPNTQISTYLESCGVADIMTTAYGGRNRALSEEFAKQYPNNSFEDLEKEMLNGQKLQGPLTAKEVANVIKTKKLEKKIPFICHYQCNLREEGIPPQDLLESVQFTTYKFVK</sequence>
<accession>A0A7R8CP96</accession>
<feature type="domain" description="Glycerol-3-phosphate dehydrogenase NAD-dependent C-terminal" evidence="12">
    <location>
        <begin position="216"/>
        <end position="344"/>
    </location>
</feature>
<evidence type="ECO:0000256" key="1">
    <source>
        <dbReference type="ARBA" id="ARBA00005189"/>
    </source>
</evidence>
<dbReference type="InterPro" id="IPR008927">
    <property type="entry name" value="6-PGluconate_DH-like_C_sf"/>
</dbReference>
<evidence type="ECO:0000256" key="8">
    <source>
        <dbReference type="PIRSR" id="PIRSR000114-3"/>
    </source>
</evidence>
<protein>
    <recommendedName>
        <fullName evidence="10">Glycerol-3-phosphate dehydrogenase [NAD(+)]</fullName>
        <ecNumber evidence="10">1.1.1.8</ecNumber>
    </recommendedName>
</protein>
<evidence type="ECO:0000259" key="12">
    <source>
        <dbReference type="Pfam" id="PF07479"/>
    </source>
</evidence>
<dbReference type="OrthoDB" id="10263760at2759"/>
<dbReference type="EC" id="1.1.1.8" evidence="10"/>
<evidence type="ECO:0000256" key="9">
    <source>
        <dbReference type="RuleBase" id="RU000437"/>
    </source>
</evidence>
<dbReference type="PANTHER" id="PTHR11728:SF8">
    <property type="entry name" value="GLYCEROL-3-PHOSPHATE DEHYDROGENASE [NAD(+)]-RELATED"/>
    <property type="match status" value="1"/>
</dbReference>
<dbReference type="Pfam" id="PF01210">
    <property type="entry name" value="NAD_Gly3P_dh_N"/>
    <property type="match status" value="1"/>
</dbReference>